<evidence type="ECO:0000313" key="4">
    <source>
        <dbReference type="EMBL" id="PIR84214.1"/>
    </source>
</evidence>
<feature type="transmembrane region" description="Helical" evidence="2">
    <location>
        <begin position="68"/>
        <end position="90"/>
    </location>
</feature>
<evidence type="ECO:0000313" key="5">
    <source>
        <dbReference type="Proteomes" id="UP000231192"/>
    </source>
</evidence>
<keyword evidence="2" id="KW-0472">Membrane</keyword>
<evidence type="ECO:0000256" key="2">
    <source>
        <dbReference type="SAM" id="Phobius"/>
    </source>
</evidence>
<feature type="region of interest" description="Disordered" evidence="1">
    <location>
        <begin position="233"/>
        <end position="254"/>
    </location>
</feature>
<dbReference type="InterPro" id="IPR043725">
    <property type="entry name" value="DUF5667"/>
</dbReference>
<dbReference type="EMBL" id="PFBK01000002">
    <property type="protein sequence ID" value="PIR84214.1"/>
    <property type="molecule type" value="Genomic_DNA"/>
</dbReference>
<reference evidence="5" key="1">
    <citation type="submission" date="2017-09" db="EMBL/GenBank/DDBJ databases">
        <title>Depth-based differentiation of microbial function through sediment-hosted aquifers and enrichment of novel symbionts in the deep terrestrial subsurface.</title>
        <authorList>
            <person name="Probst A.J."/>
            <person name="Ladd B."/>
            <person name="Jarett J.K."/>
            <person name="Geller-Mcgrath D.E."/>
            <person name="Sieber C.M.K."/>
            <person name="Emerson J.B."/>
            <person name="Anantharaman K."/>
            <person name="Thomas B.C."/>
            <person name="Malmstrom R."/>
            <person name="Stieglmeier M."/>
            <person name="Klingl A."/>
            <person name="Woyke T."/>
            <person name="Ryan C.M."/>
            <person name="Banfield J.F."/>
        </authorList>
    </citation>
    <scope>NUCLEOTIDE SEQUENCE [LARGE SCALE GENOMIC DNA]</scope>
</reference>
<proteinExistence type="predicted"/>
<evidence type="ECO:0000256" key="1">
    <source>
        <dbReference type="SAM" id="MobiDB-lite"/>
    </source>
</evidence>
<organism evidence="4 5">
    <name type="scientific">Candidatus Kaiserbacteria bacterium CG10_big_fil_rev_8_21_14_0_10_51_14</name>
    <dbReference type="NCBI Taxonomy" id="1974610"/>
    <lineage>
        <taxon>Bacteria</taxon>
        <taxon>Candidatus Kaiseribacteriota</taxon>
    </lineage>
</organism>
<evidence type="ECO:0000259" key="3">
    <source>
        <dbReference type="Pfam" id="PF18915"/>
    </source>
</evidence>
<comment type="caution">
    <text evidence="4">The sequence shown here is derived from an EMBL/GenBank/DDBJ whole genome shotgun (WGS) entry which is preliminary data.</text>
</comment>
<dbReference type="Proteomes" id="UP000231192">
    <property type="component" value="Unassembled WGS sequence"/>
</dbReference>
<name>A0A2H0UCR2_9BACT</name>
<feature type="domain" description="DUF5667" evidence="3">
    <location>
        <begin position="93"/>
        <end position="185"/>
    </location>
</feature>
<accession>A0A2H0UCR2</accession>
<dbReference type="AlphaFoldDB" id="A0A2H0UCR2"/>
<protein>
    <recommendedName>
        <fullName evidence="3">DUF5667 domain-containing protein</fullName>
    </recommendedName>
</protein>
<keyword evidence="2" id="KW-0812">Transmembrane</keyword>
<sequence length="348" mass="37748">MKSSNTFNTNEEREAAEFLKAATKITLGEASRTKVRGFLSEYARMRPVRGGDHIPQTILPRRRFFSRAYAMPAIAAMLILVVSGSTAAAAEAALPGDLLYSIKVHVTEEVRASLAGSSKARALWEMERAERRLAEAATLALAGELDNKVRTEIDAHIHKHIEAAGEDRVDLEAAEDTEGAAQVETNIRAILLARANILGEVRPAAIAAKVVARTEPAEDTDLMMMSVEVASDTPRVVPEKREAEEDEAISQGNRAAAKARIEATKKFLEKRHDRLTDDTREVAEVQLRAAVQALSSGETDAARGNRQEASVNFDSALQTVIGIQVLVAEPSELRENSGAADVEILFGE</sequence>
<gene>
    <name evidence="4" type="ORF">COU18_00485</name>
</gene>
<keyword evidence="2" id="KW-1133">Transmembrane helix</keyword>
<dbReference type="Pfam" id="PF18915">
    <property type="entry name" value="DUF5667"/>
    <property type="match status" value="1"/>
</dbReference>